<protein>
    <submittedName>
        <fullName evidence="2">Uncharacterized protein</fullName>
    </submittedName>
</protein>
<name>A0A9P0QFR3_ACAOB</name>
<gene>
    <name evidence="2" type="ORF">ACAOBT_LOCUS37024</name>
</gene>
<dbReference type="Proteomes" id="UP001152888">
    <property type="component" value="Unassembled WGS sequence"/>
</dbReference>
<keyword evidence="3" id="KW-1185">Reference proteome</keyword>
<accession>A0A9P0QFR3</accession>
<comment type="caution">
    <text evidence="2">The sequence shown here is derived from an EMBL/GenBank/DDBJ whole genome shotgun (WGS) entry which is preliminary data.</text>
</comment>
<sequence>MNAKIKIYTSSTVSVFQCIRCKTLSRSVASRLPYLPAAPASRRRRKLTLFRLLFIKDNKVSGRQQSCAHRDDERRRRASAKRQTSYDTDDEVVAVIAHFATI</sequence>
<evidence type="ECO:0000313" key="3">
    <source>
        <dbReference type="Proteomes" id="UP001152888"/>
    </source>
</evidence>
<proteinExistence type="predicted"/>
<dbReference type="EMBL" id="CAKOFQ010010128">
    <property type="protein sequence ID" value="CAH2019184.1"/>
    <property type="molecule type" value="Genomic_DNA"/>
</dbReference>
<dbReference type="AlphaFoldDB" id="A0A9P0QFR3"/>
<evidence type="ECO:0000313" key="2">
    <source>
        <dbReference type="EMBL" id="CAH2019184.1"/>
    </source>
</evidence>
<reference evidence="2" key="1">
    <citation type="submission" date="2022-03" db="EMBL/GenBank/DDBJ databases">
        <authorList>
            <person name="Sayadi A."/>
        </authorList>
    </citation>
    <scope>NUCLEOTIDE SEQUENCE</scope>
</reference>
<feature type="region of interest" description="Disordered" evidence="1">
    <location>
        <begin position="61"/>
        <end position="88"/>
    </location>
</feature>
<evidence type="ECO:0000256" key="1">
    <source>
        <dbReference type="SAM" id="MobiDB-lite"/>
    </source>
</evidence>
<organism evidence="2 3">
    <name type="scientific">Acanthoscelides obtectus</name>
    <name type="common">Bean weevil</name>
    <name type="synonym">Bruchus obtectus</name>
    <dbReference type="NCBI Taxonomy" id="200917"/>
    <lineage>
        <taxon>Eukaryota</taxon>
        <taxon>Metazoa</taxon>
        <taxon>Ecdysozoa</taxon>
        <taxon>Arthropoda</taxon>
        <taxon>Hexapoda</taxon>
        <taxon>Insecta</taxon>
        <taxon>Pterygota</taxon>
        <taxon>Neoptera</taxon>
        <taxon>Endopterygota</taxon>
        <taxon>Coleoptera</taxon>
        <taxon>Polyphaga</taxon>
        <taxon>Cucujiformia</taxon>
        <taxon>Chrysomeloidea</taxon>
        <taxon>Chrysomelidae</taxon>
        <taxon>Bruchinae</taxon>
        <taxon>Bruchini</taxon>
        <taxon>Acanthoscelides</taxon>
    </lineage>
</organism>